<gene>
    <name evidence="4" type="ORF">UFOVP1058_62</name>
    <name evidence="5" type="ORF">UFOVP1289_17</name>
    <name evidence="6" type="ORF">UFOVP1410_69</name>
    <name evidence="8" type="ORF">UFOVP1514_32</name>
    <name evidence="7" type="ORF">UFOVP1642_44</name>
    <name evidence="1" type="ORF">UFOVP656_18</name>
    <name evidence="2" type="ORF">UFOVP857_40</name>
    <name evidence="3" type="ORF">UFOVP879_6</name>
</gene>
<dbReference type="InterPro" id="IPR027417">
    <property type="entry name" value="P-loop_NTPase"/>
</dbReference>
<evidence type="ECO:0000313" key="2">
    <source>
        <dbReference type="EMBL" id="CAB4167688.1"/>
    </source>
</evidence>
<dbReference type="SUPFAM" id="SSF52540">
    <property type="entry name" value="P-loop containing nucleoside triphosphate hydrolases"/>
    <property type="match status" value="1"/>
</dbReference>
<dbReference type="EMBL" id="LR796804">
    <property type="protein sequence ID" value="CAB4167688.1"/>
    <property type="molecule type" value="Genomic_DNA"/>
</dbReference>
<proteinExistence type="predicted"/>
<dbReference type="EMBL" id="LR797234">
    <property type="protein sequence ID" value="CAB4195372.1"/>
    <property type="molecule type" value="Genomic_DNA"/>
</dbReference>
<protein>
    <recommendedName>
        <fullName evidence="9">AAA domain containing protein</fullName>
    </recommendedName>
</protein>
<evidence type="ECO:0000313" key="3">
    <source>
        <dbReference type="EMBL" id="CAB4168358.1"/>
    </source>
</evidence>
<evidence type="ECO:0000313" key="5">
    <source>
        <dbReference type="EMBL" id="CAB4195372.1"/>
    </source>
</evidence>
<dbReference type="EMBL" id="LR797506">
    <property type="protein sequence ID" value="CAB4221737.1"/>
    <property type="molecule type" value="Genomic_DNA"/>
</dbReference>
<evidence type="ECO:0000313" key="8">
    <source>
        <dbReference type="EMBL" id="CAB5226767.1"/>
    </source>
</evidence>
<evidence type="ECO:0000313" key="1">
    <source>
        <dbReference type="EMBL" id="CAB4155829.1"/>
    </source>
</evidence>
<evidence type="ECO:0008006" key="9">
    <source>
        <dbReference type="Google" id="ProtNLM"/>
    </source>
</evidence>
<accession>A0A6J5QLH7</accession>
<evidence type="ECO:0000313" key="7">
    <source>
        <dbReference type="EMBL" id="CAB4221737.1"/>
    </source>
</evidence>
<dbReference type="EMBL" id="LR798362">
    <property type="protein sequence ID" value="CAB5226767.1"/>
    <property type="molecule type" value="Genomic_DNA"/>
</dbReference>
<dbReference type="EMBL" id="LR797024">
    <property type="protein sequence ID" value="CAB4181755.1"/>
    <property type="molecule type" value="Genomic_DNA"/>
</dbReference>
<evidence type="ECO:0000313" key="6">
    <source>
        <dbReference type="EMBL" id="CAB4205367.1"/>
    </source>
</evidence>
<dbReference type="EMBL" id="LR797356">
    <property type="protein sequence ID" value="CAB4205367.1"/>
    <property type="molecule type" value="Genomic_DNA"/>
</dbReference>
<reference evidence="4" key="1">
    <citation type="submission" date="2020-05" db="EMBL/GenBank/DDBJ databases">
        <authorList>
            <person name="Chiriac C."/>
            <person name="Salcher M."/>
            <person name="Ghai R."/>
            <person name="Kavagutti S V."/>
        </authorList>
    </citation>
    <scope>NUCLEOTIDE SEQUENCE</scope>
</reference>
<name>A0A6J5QLH7_9CAUD</name>
<dbReference type="EMBL" id="LR796643">
    <property type="protein sequence ID" value="CAB4155829.1"/>
    <property type="molecule type" value="Genomic_DNA"/>
</dbReference>
<dbReference type="EMBL" id="LR796827">
    <property type="protein sequence ID" value="CAB4168358.1"/>
    <property type="molecule type" value="Genomic_DNA"/>
</dbReference>
<organism evidence="4">
    <name type="scientific">uncultured Caudovirales phage</name>
    <dbReference type="NCBI Taxonomy" id="2100421"/>
    <lineage>
        <taxon>Viruses</taxon>
        <taxon>Duplodnaviria</taxon>
        <taxon>Heunggongvirae</taxon>
        <taxon>Uroviricota</taxon>
        <taxon>Caudoviricetes</taxon>
        <taxon>Peduoviridae</taxon>
        <taxon>Maltschvirus</taxon>
        <taxon>Maltschvirus maltsch</taxon>
    </lineage>
</organism>
<sequence length="371" mass="40664">MTSTTTLDFTPMVSLAEAIDLIVSCPDNIFFLQAPPGCGKSYTHTQMRKHPALQGHLFPSIVDVPNLDIGDTAMPVVDKEKMLTNYAPNARFQLTQGKPVVLCYDEFTKGFDPVKNMLHPTFETTNRRLGDVLLHPGSIVYLTGNLSTDNVGDDLKAHSRNRITVLKVRPPTALEWVADFAKPNGLNASVIRWVEETPQCLDFYVTHASTIDGNPYPFNPKVPQQAFVSGRSLERASAIVDAYIAGVQGASRPITSNAMMCALAGTVGESAARDMEATIAFQQELPPMAAIVADPENTRIPDSPGACAVLIYSLIPRLDARNVSPVMRYILRLHREWQAVFIVNAAGSPQQGIIYKCEEVKAWLLENQGVL</sequence>
<evidence type="ECO:0000313" key="4">
    <source>
        <dbReference type="EMBL" id="CAB4181755.1"/>
    </source>
</evidence>